<dbReference type="GO" id="GO:0003755">
    <property type="term" value="F:peptidyl-prolyl cis-trans isomerase activity"/>
    <property type="evidence" value="ECO:0007669"/>
    <property type="project" value="UniProtKB-KW"/>
</dbReference>
<accession>A0A383DME4</accession>
<dbReference type="Pfam" id="PF00160">
    <property type="entry name" value="Pro_isomerase"/>
    <property type="match status" value="1"/>
</dbReference>
<evidence type="ECO:0000256" key="3">
    <source>
        <dbReference type="ARBA" id="ARBA00023235"/>
    </source>
</evidence>
<dbReference type="PANTHER" id="PTHR45625">
    <property type="entry name" value="PEPTIDYL-PROLYL CIS-TRANS ISOMERASE-RELATED"/>
    <property type="match status" value="1"/>
</dbReference>
<dbReference type="PRINTS" id="PR00153">
    <property type="entry name" value="CSAPPISMRASE"/>
</dbReference>
<keyword evidence="2" id="KW-0697">Rotamase</keyword>
<proteinExistence type="predicted"/>
<dbReference type="EC" id="5.2.1.8" evidence="1"/>
<dbReference type="PROSITE" id="PS50072">
    <property type="entry name" value="CSA_PPIASE_2"/>
    <property type="match status" value="1"/>
</dbReference>
<reference evidence="5" key="1">
    <citation type="submission" date="2018-05" db="EMBL/GenBank/DDBJ databases">
        <authorList>
            <person name="Lanie J.A."/>
            <person name="Ng W.-L."/>
            <person name="Kazmierczak K.M."/>
            <person name="Andrzejewski T.M."/>
            <person name="Davidsen T.M."/>
            <person name="Wayne K.J."/>
            <person name="Tettelin H."/>
            <person name="Glass J.I."/>
            <person name="Rusch D."/>
            <person name="Podicherti R."/>
            <person name="Tsui H.-C.T."/>
            <person name="Winkler M.E."/>
        </authorList>
    </citation>
    <scope>NUCLEOTIDE SEQUENCE</scope>
</reference>
<dbReference type="InterPro" id="IPR044666">
    <property type="entry name" value="Cyclophilin_A-like"/>
</dbReference>
<dbReference type="EMBL" id="UINC01218131">
    <property type="protein sequence ID" value="SVE45028.1"/>
    <property type="molecule type" value="Genomic_DNA"/>
</dbReference>
<dbReference type="InterPro" id="IPR029000">
    <property type="entry name" value="Cyclophilin-like_dom_sf"/>
</dbReference>
<name>A0A383DME4_9ZZZZ</name>
<feature type="non-terminal residue" evidence="5">
    <location>
        <position position="1"/>
    </location>
</feature>
<feature type="domain" description="PPIase cyclophilin-type" evidence="4">
    <location>
        <begin position="33"/>
        <end position="103"/>
    </location>
</feature>
<dbReference type="SUPFAM" id="SSF50891">
    <property type="entry name" value="Cyclophilin-like"/>
    <property type="match status" value="1"/>
</dbReference>
<protein>
    <recommendedName>
        <fullName evidence="1">peptidylprolyl isomerase</fullName>
        <ecNumber evidence="1">5.2.1.8</ecNumber>
    </recommendedName>
</protein>
<evidence type="ECO:0000259" key="4">
    <source>
        <dbReference type="PROSITE" id="PS50072"/>
    </source>
</evidence>
<dbReference type="AlphaFoldDB" id="A0A383DME4"/>
<organism evidence="5">
    <name type="scientific">marine metagenome</name>
    <dbReference type="NCBI Taxonomy" id="408172"/>
    <lineage>
        <taxon>unclassified sequences</taxon>
        <taxon>metagenomes</taxon>
        <taxon>ecological metagenomes</taxon>
    </lineage>
</organism>
<evidence type="ECO:0000256" key="1">
    <source>
        <dbReference type="ARBA" id="ARBA00013194"/>
    </source>
</evidence>
<gene>
    <name evidence="5" type="ORF">METZ01_LOCUS497882</name>
</gene>
<keyword evidence="3" id="KW-0413">Isomerase</keyword>
<evidence type="ECO:0000256" key="2">
    <source>
        <dbReference type="ARBA" id="ARBA00023110"/>
    </source>
</evidence>
<dbReference type="PANTHER" id="PTHR45625:SF4">
    <property type="entry name" value="PEPTIDYLPROLYL ISOMERASE DOMAIN AND WD REPEAT-CONTAINING PROTEIN 1"/>
    <property type="match status" value="1"/>
</dbReference>
<dbReference type="InterPro" id="IPR002130">
    <property type="entry name" value="Cyclophilin-type_PPIase_dom"/>
</dbReference>
<sequence>MKGLFVIFSLLLSSISFANLDDGIYAQINTNKGEIVIELAYQKVPLTVINFIALAEGTKLSNKSSGTPFYDGITFHRVIDNFMIQGGDPQGDGRGGPGYMFAD</sequence>
<evidence type="ECO:0000313" key="5">
    <source>
        <dbReference type="EMBL" id="SVE45028.1"/>
    </source>
</evidence>
<feature type="non-terminal residue" evidence="5">
    <location>
        <position position="103"/>
    </location>
</feature>
<dbReference type="Gene3D" id="2.40.100.10">
    <property type="entry name" value="Cyclophilin-like"/>
    <property type="match status" value="1"/>
</dbReference>